<sequence>MDYCHPCRRHLNGALVCAGCGTPAEAPAPFAASVHPDHHDPGPPPDDHVLLAEPARRRARGRRGHRKRGRGALLAVGGVVLAAGALSLAELATETEHRDSASEYVTNAS</sequence>
<name>A0A6N9U9N1_STRHA</name>
<protein>
    <submittedName>
        <fullName evidence="2">Uncharacterized protein</fullName>
    </submittedName>
</protein>
<proteinExistence type="predicted"/>
<gene>
    <name evidence="2" type="ORF">G3I29_18820</name>
</gene>
<organism evidence="2 3">
    <name type="scientific">Streptomyces halstedii</name>
    <dbReference type="NCBI Taxonomy" id="1944"/>
    <lineage>
        <taxon>Bacteria</taxon>
        <taxon>Bacillati</taxon>
        <taxon>Actinomycetota</taxon>
        <taxon>Actinomycetes</taxon>
        <taxon>Kitasatosporales</taxon>
        <taxon>Streptomycetaceae</taxon>
        <taxon>Streptomyces</taxon>
    </lineage>
</organism>
<feature type="non-terminal residue" evidence="2">
    <location>
        <position position="109"/>
    </location>
</feature>
<dbReference type="EMBL" id="JAAGLQ010000395">
    <property type="protein sequence ID" value="NEA17525.1"/>
    <property type="molecule type" value="Genomic_DNA"/>
</dbReference>
<keyword evidence="1" id="KW-0812">Transmembrane</keyword>
<keyword evidence="1" id="KW-1133">Transmembrane helix</keyword>
<keyword evidence="1" id="KW-0472">Membrane</keyword>
<evidence type="ECO:0000313" key="3">
    <source>
        <dbReference type="Proteomes" id="UP000471293"/>
    </source>
</evidence>
<accession>A0A6N9U9N1</accession>
<comment type="caution">
    <text evidence="2">The sequence shown here is derived from an EMBL/GenBank/DDBJ whole genome shotgun (WGS) entry which is preliminary data.</text>
</comment>
<feature type="transmembrane region" description="Helical" evidence="1">
    <location>
        <begin position="71"/>
        <end position="89"/>
    </location>
</feature>
<evidence type="ECO:0000256" key="1">
    <source>
        <dbReference type="SAM" id="Phobius"/>
    </source>
</evidence>
<dbReference type="Proteomes" id="UP000471293">
    <property type="component" value="Unassembled WGS sequence"/>
</dbReference>
<evidence type="ECO:0000313" key="2">
    <source>
        <dbReference type="EMBL" id="NEA17525.1"/>
    </source>
</evidence>
<dbReference type="AlphaFoldDB" id="A0A6N9U9N1"/>
<reference evidence="2 3" key="1">
    <citation type="submission" date="2020-01" db="EMBL/GenBank/DDBJ databases">
        <title>Insect and environment-associated Actinomycetes.</title>
        <authorList>
            <person name="Currrie C."/>
            <person name="Chevrette M."/>
            <person name="Carlson C."/>
            <person name="Stubbendieck R."/>
            <person name="Wendt-Pienkowski E."/>
        </authorList>
    </citation>
    <scope>NUCLEOTIDE SEQUENCE [LARGE SCALE GENOMIC DNA]</scope>
    <source>
        <strain evidence="2 3">SID11342</strain>
    </source>
</reference>